<evidence type="ECO:0000313" key="4">
    <source>
        <dbReference type="Proteomes" id="UP001431776"/>
    </source>
</evidence>
<evidence type="ECO:0000313" key="3">
    <source>
        <dbReference type="EMBL" id="MDI6449983.1"/>
    </source>
</evidence>
<dbReference type="Pfam" id="PF13229">
    <property type="entry name" value="Beta_helix"/>
    <property type="match status" value="1"/>
</dbReference>
<proteinExistence type="predicted"/>
<gene>
    <name evidence="3" type="ORF">QJ522_13070</name>
</gene>
<feature type="signal peptide" evidence="1">
    <location>
        <begin position="1"/>
        <end position="22"/>
    </location>
</feature>
<accession>A0AAW6U438</accession>
<feature type="chain" id="PRO_5043453990" evidence="1">
    <location>
        <begin position="23"/>
        <end position="788"/>
    </location>
</feature>
<dbReference type="Gene3D" id="2.160.20.10">
    <property type="entry name" value="Single-stranded right-handed beta-helix, Pectin lyase-like"/>
    <property type="match status" value="2"/>
</dbReference>
<dbReference type="SMART" id="SM00710">
    <property type="entry name" value="PbH1"/>
    <property type="match status" value="6"/>
</dbReference>
<dbReference type="AlphaFoldDB" id="A0AAW6U438"/>
<dbReference type="Proteomes" id="UP001431776">
    <property type="component" value="Unassembled WGS sequence"/>
</dbReference>
<dbReference type="RefSeq" id="WP_349245391.1">
    <property type="nucleotide sequence ID" value="NZ_JASCXX010000015.1"/>
</dbReference>
<dbReference type="InterPro" id="IPR039448">
    <property type="entry name" value="Beta_helix"/>
</dbReference>
<dbReference type="InterPro" id="IPR012334">
    <property type="entry name" value="Pectin_lyas_fold"/>
</dbReference>
<reference evidence="3" key="1">
    <citation type="submission" date="2023-05" db="EMBL/GenBank/DDBJ databases">
        <title>Anaerotaeda fermentans gen. nov., sp. nov., a novel anaerobic planctomycete of the new family within the order Sedimentisphaerales isolated from Taman Peninsula, Russia.</title>
        <authorList>
            <person name="Khomyakova M.A."/>
            <person name="Merkel A.Y."/>
            <person name="Slobodkin A.I."/>
        </authorList>
    </citation>
    <scope>NUCLEOTIDE SEQUENCE</scope>
    <source>
        <strain evidence="3">M17dextr</strain>
    </source>
</reference>
<evidence type="ECO:0000256" key="1">
    <source>
        <dbReference type="SAM" id="SignalP"/>
    </source>
</evidence>
<keyword evidence="4" id="KW-1185">Reference proteome</keyword>
<evidence type="ECO:0000259" key="2">
    <source>
        <dbReference type="Pfam" id="PF13229"/>
    </source>
</evidence>
<dbReference type="PANTHER" id="PTHR36453">
    <property type="entry name" value="SECRETED PROTEIN-RELATED"/>
    <property type="match status" value="1"/>
</dbReference>
<dbReference type="EMBL" id="JASCXX010000015">
    <property type="protein sequence ID" value="MDI6449983.1"/>
    <property type="molecule type" value="Genomic_DNA"/>
</dbReference>
<dbReference type="SUPFAM" id="SSF51126">
    <property type="entry name" value="Pectin lyase-like"/>
    <property type="match status" value="1"/>
</dbReference>
<organism evidence="3 4">
    <name type="scientific">Anaerobaca lacustris</name>
    <dbReference type="NCBI Taxonomy" id="3044600"/>
    <lineage>
        <taxon>Bacteria</taxon>
        <taxon>Pseudomonadati</taxon>
        <taxon>Planctomycetota</taxon>
        <taxon>Phycisphaerae</taxon>
        <taxon>Sedimentisphaerales</taxon>
        <taxon>Anaerobacaceae</taxon>
        <taxon>Anaerobaca</taxon>
    </lineage>
</organism>
<keyword evidence="1" id="KW-0732">Signal</keyword>
<dbReference type="InterPro" id="IPR011050">
    <property type="entry name" value="Pectin_lyase_fold/virulence"/>
</dbReference>
<sequence length="788" mass="86599">MIRRRFLLVPAVLTAGLVLAIAAPGASQDAPASSWPALERAAQAFAEGKLAEATEGFEAVARDPSAGSFVRGLALFGLAEVAMARQDTAVAIAAWERLAADTALLRFHRDDAKRRIAEAKRIATGLPARDPAAYREPLPILPKPGRVLYVAPTGDDAADGSRETPFGSLERARDAVRSLKRSGGRELPKGGVKVVIGAGEYPWERTLQLTGEDSGTTEAPVVYEGPDDGKAILRGGVRVTGWKPISDAAVRDKLDESVRGRVLQADLRALDVDDWGDATSLRRQPELFVDGKPQTLARWPNEGFVKTGEILGTDTFKVWNTIEGCRDGKFRYVEDRPSRWLDESDVRLYGYWFWDWFEEYQTVVSIDAEEKTFTLARPYSNYGYRKDQRYYALNVFRELDAEGEWYLDRQARIVYWLPPQGLDVSKAEVVLSVFDRPFITLTDVEHLVVRGLTLQEGRGDGIHVRGAAECLIADCTLQRFGGDAIVVEGGLHHGIFNCTMRTLGCGGTRVAGGDRRTLTPGGHFVENCTVSNISRLKRTYAPAVHLDGCGNRIAHNLFEDIPSSAMRIEGNDHLIELNWIRNVVRESDDQGGLDMFGNPLYRGVVIRWNRWSDIRGGTQHGAAGVRLDDMISGVAIYGNLFERCGAVHFGGVQIHGGKENLVEGNLFVDCLAGLTFSRWGESRWLEAIERFLPQAAEPAYASRYPELADLKGDANVNMIGRNLFARCESVFQRDGGVQVAALNAVADGALAQQIASGVTLSADSSLLRSILFEPIPVDEIGPYKVNRP</sequence>
<dbReference type="InterPro" id="IPR006626">
    <property type="entry name" value="PbH1"/>
</dbReference>
<comment type="caution">
    <text evidence="3">The sequence shown here is derived from an EMBL/GenBank/DDBJ whole genome shotgun (WGS) entry which is preliminary data.</text>
</comment>
<dbReference type="PANTHER" id="PTHR36453:SF1">
    <property type="entry name" value="RIGHT HANDED BETA HELIX DOMAIN-CONTAINING PROTEIN"/>
    <property type="match status" value="1"/>
</dbReference>
<protein>
    <submittedName>
        <fullName evidence="3">Right-handed parallel beta-helix repeat-containing protein</fullName>
    </submittedName>
</protein>
<feature type="domain" description="Right handed beta helix" evidence="2">
    <location>
        <begin position="543"/>
        <end position="678"/>
    </location>
</feature>
<name>A0AAW6U438_9BACT</name>